<gene>
    <name evidence="1" type="ORF">CAUJ_LOCUS12966</name>
</gene>
<name>A0A8S1HNW9_9PELO</name>
<dbReference type="AlphaFoldDB" id="A0A8S1HNW9"/>
<proteinExistence type="predicted"/>
<comment type="caution">
    <text evidence="1">The sequence shown here is derived from an EMBL/GenBank/DDBJ whole genome shotgun (WGS) entry which is preliminary data.</text>
</comment>
<evidence type="ECO:0000313" key="2">
    <source>
        <dbReference type="Proteomes" id="UP000835052"/>
    </source>
</evidence>
<reference evidence="1" key="1">
    <citation type="submission" date="2020-10" db="EMBL/GenBank/DDBJ databases">
        <authorList>
            <person name="Kikuchi T."/>
        </authorList>
    </citation>
    <scope>NUCLEOTIDE SEQUENCE</scope>
    <source>
        <strain evidence="1">NKZ352</strain>
    </source>
</reference>
<evidence type="ECO:0000313" key="1">
    <source>
        <dbReference type="EMBL" id="CAD6197056.1"/>
    </source>
</evidence>
<protein>
    <submittedName>
        <fullName evidence="1">Uncharacterized protein</fullName>
    </submittedName>
</protein>
<keyword evidence="2" id="KW-1185">Reference proteome</keyword>
<dbReference type="EMBL" id="CAJGYM010000084">
    <property type="protein sequence ID" value="CAD6197056.1"/>
    <property type="molecule type" value="Genomic_DNA"/>
</dbReference>
<dbReference type="Proteomes" id="UP000835052">
    <property type="component" value="Unassembled WGS sequence"/>
</dbReference>
<accession>A0A8S1HNW9</accession>
<sequence>MLPRSYIKMRRTKYDLRVPDKKREERQRDAAVCSPRPHPEIAVLAETSKSVGVGTRSNYFCSTSFLSTFMFLFDPRGGLGRALQQCNAGTTLERSEQAPDPLSVAKITNRPRSDTERWKRVLLTLLRVPTPTDLLVSARAAMSG</sequence>
<organism evidence="1 2">
    <name type="scientific">Caenorhabditis auriculariae</name>
    <dbReference type="NCBI Taxonomy" id="2777116"/>
    <lineage>
        <taxon>Eukaryota</taxon>
        <taxon>Metazoa</taxon>
        <taxon>Ecdysozoa</taxon>
        <taxon>Nematoda</taxon>
        <taxon>Chromadorea</taxon>
        <taxon>Rhabditida</taxon>
        <taxon>Rhabditina</taxon>
        <taxon>Rhabditomorpha</taxon>
        <taxon>Rhabditoidea</taxon>
        <taxon>Rhabditidae</taxon>
        <taxon>Peloderinae</taxon>
        <taxon>Caenorhabditis</taxon>
    </lineage>
</organism>